<protein>
    <recommendedName>
        <fullName evidence="11">ABC3 transporter permease protein domain-containing protein</fullName>
    </recommendedName>
</protein>
<dbReference type="Pfam" id="PF02687">
    <property type="entry name" value="FtsX"/>
    <property type="match status" value="1"/>
</dbReference>
<dbReference type="InterPro" id="IPR025857">
    <property type="entry name" value="MacB_PCD"/>
</dbReference>
<evidence type="ECO:0000256" key="1">
    <source>
        <dbReference type="ARBA" id="ARBA00004651"/>
    </source>
</evidence>
<feature type="domain" description="ABC3 transporter permease C-terminal" evidence="8">
    <location>
        <begin position="292"/>
        <end position="416"/>
    </location>
</feature>
<proteinExistence type="inferred from homology"/>
<evidence type="ECO:0000256" key="5">
    <source>
        <dbReference type="ARBA" id="ARBA00023136"/>
    </source>
</evidence>
<dbReference type="Pfam" id="PF12704">
    <property type="entry name" value="MacB_PCD"/>
    <property type="match status" value="1"/>
</dbReference>
<feature type="transmembrane region" description="Helical" evidence="7">
    <location>
        <begin position="385"/>
        <end position="406"/>
    </location>
</feature>
<comment type="subcellular location">
    <subcellularLocation>
        <location evidence="1">Cell membrane</location>
        <topology evidence="1">Multi-pass membrane protein</topology>
    </subcellularLocation>
</comment>
<keyword evidence="4 7" id="KW-1133">Transmembrane helix</keyword>
<evidence type="ECO:0008006" key="11">
    <source>
        <dbReference type="Google" id="ProtNLM"/>
    </source>
</evidence>
<keyword evidence="5 7" id="KW-0472">Membrane</keyword>
<dbReference type="RefSeq" id="WP_296940913.1">
    <property type="nucleotide sequence ID" value="NZ_LT599032.1"/>
</dbReference>
<feature type="transmembrane region" description="Helical" evidence="7">
    <location>
        <begin position="15"/>
        <end position="32"/>
    </location>
</feature>
<evidence type="ECO:0000256" key="7">
    <source>
        <dbReference type="SAM" id="Phobius"/>
    </source>
</evidence>
<dbReference type="AlphaFoldDB" id="A0A212JGU9"/>
<evidence type="ECO:0000256" key="3">
    <source>
        <dbReference type="ARBA" id="ARBA00022692"/>
    </source>
</evidence>
<evidence type="ECO:0000256" key="2">
    <source>
        <dbReference type="ARBA" id="ARBA00022475"/>
    </source>
</evidence>
<gene>
    <name evidence="10" type="ORF">KL86DYS1_12228</name>
</gene>
<organism evidence="10">
    <name type="scientific">uncultured Dysgonomonas sp</name>
    <dbReference type="NCBI Taxonomy" id="206096"/>
    <lineage>
        <taxon>Bacteria</taxon>
        <taxon>Pseudomonadati</taxon>
        <taxon>Bacteroidota</taxon>
        <taxon>Bacteroidia</taxon>
        <taxon>Bacteroidales</taxon>
        <taxon>Dysgonomonadaceae</taxon>
        <taxon>Dysgonomonas</taxon>
        <taxon>environmental samples</taxon>
    </lineage>
</organism>
<dbReference type="InterPro" id="IPR050250">
    <property type="entry name" value="Macrolide_Exporter_MacB"/>
</dbReference>
<keyword evidence="2" id="KW-1003">Cell membrane</keyword>
<feature type="domain" description="MacB-like periplasmic core" evidence="9">
    <location>
        <begin position="55"/>
        <end position="244"/>
    </location>
</feature>
<feature type="transmembrane region" description="Helical" evidence="7">
    <location>
        <begin position="332"/>
        <end position="365"/>
    </location>
</feature>
<evidence type="ECO:0000259" key="8">
    <source>
        <dbReference type="Pfam" id="PF02687"/>
    </source>
</evidence>
<evidence type="ECO:0000313" key="10">
    <source>
        <dbReference type="EMBL" id="SBV98647.1"/>
    </source>
</evidence>
<accession>A0A212JGU9</accession>
<dbReference type="PANTHER" id="PTHR30572">
    <property type="entry name" value="MEMBRANE COMPONENT OF TRANSPORTER-RELATED"/>
    <property type="match status" value="1"/>
</dbReference>
<keyword evidence="3 7" id="KW-0812">Transmembrane</keyword>
<reference evidence="10" key="1">
    <citation type="submission" date="2016-04" db="EMBL/GenBank/DDBJ databases">
        <authorList>
            <person name="Evans L.H."/>
            <person name="Alamgir A."/>
            <person name="Owens N."/>
            <person name="Weber N.D."/>
            <person name="Virtaneva K."/>
            <person name="Barbian K."/>
            <person name="Babar A."/>
            <person name="Rosenke K."/>
        </authorList>
    </citation>
    <scope>NUCLEOTIDE SEQUENCE</scope>
    <source>
        <strain evidence="10">86-1</strain>
    </source>
</reference>
<evidence type="ECO:0000256" key="6">
    <source>
        <dbReference type="ARBA" id="ARBA00038076"/>
    </source>
</evidence>
<dbReference type="InterPro" id="IPR003838">
    <property type="entry name" value="ABC3_permease_C"/>
</dbReference>
<sequence>MVKHIFKIIFNERKINIWILIELILVFCILWFCTDYITFLFQRNMEHTGFDTKHVYRINIREKEKEEQTEDNDNTAETETYNIWSIVDRIKQYPEIEHVSLSIASIPYSQSYSGGGVFIDTVDQNARAKFVTPEYFDVFKIKIEHGNAYNWDNIVGENIVVISADESNTFLKRPANKVEKFTMGRIGDTVDPDRTHKVVGVASRSKWSEYAEYEAIIYSPLKKDDKRLGTGELCVRVKPEADKDFAKRFTKAMQSQLALGHYYLSSVQSMTDIRDEYMKGWEYDSNLKSIYSITAFLIVNIFLGVVGTFWFRVQARRSEIGLRLALGSTRRNIRWLFPLETILLIVIASIIAVAICINISLVDILKDMEIPTPNRGDTSAEPVQYIINYSITFFFLCIIAIAAVWYPAKRASDIQPAEALKDE</sequence>
<comment type="similarity">
    <text evidence="6">Belongs to the ABC-4 integral membrane protein family.</text>
</comment>
<evidence type="ECO:0000256" key="4">
    <source>
        <dbReference type="ARBA" id="ARBA00022989"/>
    </source>
</evidence>
<feature type="transmembrane region" description="Helical" evidence="7">
    <location>
        <begin position="290"/>
        <end position="311"/>
    </location>
</feature>
<dbReference type="GO" id="GO:0005886">
    <property type="term" value="C:plasma membrane"/>
    <property type="evidence" value="ECO:0007669"/>
    <property type="project" value="UniProtKB-SubCell"/>
</dbReference>
<dbReference type="EMBL" id="FLUM01000001">
    <property type="protein sequence ID" value="SBV98647.1"/>
    <property type="molecule type" value="Genomic_DNA"/>
</dbReference>
<evidence type="ECO:0000259" key="9">
    <source>
        <dbReference type="Pfam" id="PF12704"/>
    </source>
</evidence>
<dbReference type="GO" id="GO:0022857">
    <property type="term" value="F:transmembrane transporter activity"/>
    <property type="evidence" value="ECO:0007669"/>
    <property type="project" value="TreeGrafter"/>
</dbReference>
<name>A0A212JGU9_9BACT</name>
<dbReference type="PANTHER" id="PTHR30572:SF4">
    <property type="entry name" value="ABC TRANSPORTER PERMEASE YTRF"/>
    <property type="match status" value="1"/>
</dbReference>